<sequence>MTIESQVQILNRLSQIMYFSATSDYERLECVFDFEQEGKSWSVESTFSCEVKDEKKYFLLNDDIDETSKLVFELHSLMQSHTGGDWRKLVIIIDNNDKIKTRFIY</sequence>
<name>A0A8B0SL62_9GAMM</name>
<evidence type="ECO:0000313" key="3">
    <source>
        <dbReference type="Proteomes" id="UP000664466"/>
    </source>
</evidence>
<reference evidence="2" key="2">
    <citation type="submission" date="2021-04" db="EMBL/GenBank/DDBJ databases">
        <title>Complete Genome and methylome analysis of Thiothrix fructosivorans ATCC 49748.</title>
        <authorList>
            <person name="Fomenkov A."/>
            <person name="Sun L."/>
            <person name="Vincze T."/>
            <person name="Grabovich M.Y."/>
            <person name="Roberts R.J."/>
        </authorList>
    </citation>
    <scope>NUCLEOTIDE SEQUENCE</scope>
    <source>
        <strain evidence="2">ATCC 49748</strain>
    </source>
</reference>
<proteinExistence type="predicted"/>
<evidence type="ECO:0000313" key="1">
    <source>
        <dbReference type="EMBL" id="MBO0612729.1"/>
    </source>
</evidence>
<reference evidence="1 3" key="1">
    <citation type="submission" date="2021-03" db="EMBL/GenBank/DDBJ databases">
        <title>Draft genome and methylome analysis of Thiotrix fructosivoruns ATCC 49748.</title>
        <authorList>
            <person name="Fomenkov A."/>
            <person name="Grabovich M.Y."/>
            <person name="Roberts R.J."/>
        </authorList>
    </citation>
    <scope>NUCLEOTIDE SEQUENCE [LARGE SCALE GENOMIC DNA]</scope>
    <source>
        <strain evidence="1 3">ATCC 49748</strain>
    </source>
</reference>
<protein>
    <submittedName>
        <fullName evidence="2">Uncharacterized protein</fullName>
    </submittedName>
</protein>
<dbReference type="EMBL" id="CP072748">
    <property type="protein sequence ID" value="QTX11805.1"/>
    <property type="molecule type" value="Genomic_DNA"/>
</dbReference>
<dbReference type="RefSeq" id="WP_207250414.1">
    <property type="nucleotide sequence ID" value="NZ_JAFMPM010000006.1"/>
</dbReference>
<gene>
    <name evidence="2" type="ORF">J1836_005545</name>
    <name evidence="1" type="ORF">J1836_07280</name>
</gene>
<dbReference type="AlphaFoldDB" id="A0A8B0SL62"/>
<dbReference type="EMBL" id="JAFMPM010000006">
    <property type="protein sequence ID" value="MBO0612729.1"/>
    <property type="molecule type" value="Genomic_DNA"/>
</dbReference>
<evidence type="ECO:0000313" key="2">
    <source>
        <dbReference type="EMBL" id="QTX11805.1"/>
    </source>
</evidence>
<dbReference type="Proteomes" id="UP000664466">
    <property type="component" value="Unassembled WGS sequence"/>
</dbReference>
<keyword evidence="3" id="KW-1185">Reference proteome</keyword>
<organism evidence="2">
    <name type="scientific">Thiothrix fructosivorans</name>
    <dbReference type="NCBI Taxonomy" id="111770"/>
    <lineage>
        <taxon>Bacteria</taxon>
        <taxon>Pseudomonadati</taxon>
        <taxon>Pseudomonadota</taxon>
        <taxon>Gammaproteobacteria</taxon>
        <taxon>Thiotrichales</taxon>
        <taxon>Thiotrichaceae</taxon>
        <taxon>Thiothrix</taxon>
    </lineage>
</organism>
<accession>A0A8B0SL62</accession>